<evidence type="ECO:0000259" key="1">
    <source>
        <dbReference type="Pfam" id="PF00561"/>
    </source>
</evidence>
<dbReference type="PANTHER" id="PTHR43433:SF1">
    <property type="entry name" value="BLL5160 PROTEIN"/>
    <property type="match status" value="1"/>
</dbReference>
<gene>
    <name evidence="2" type="ORF">WMN62_00370</name>
</gene>
<dbReference type="GO" id="GO:0016787">
    <property type="term" value="F:hydrolase activity"/>
    <property type="evidence" value="ECO:0007669"/>
    <property type="project" value="UniProtKB-KW"/>
</dbReference>
<dbReference type="InterPro" id="IPR050471">
    <property type="entry name" value="AB_hydrolase"/>
</dbReference>
<reference evidence="2 3" key="1">
    <citation type="submission" date="2024-03" db="EMBL/GenBank/DDBJ databases">
        <title>Whole genomes of four grape xylem sap localized bacterial endophytes.</title>
        <authorList>
            <person name="Kumar G."/>
            <person name="Savka M.A."/>
        </authorList>
    </citation>
    <scope>NUCLEOTIDE SEQUENCE [LARGE SCALE GENOMIC DNA]</scope>
    <source>
        <strain evidence="2 3">RIT_GXS8</strain>
    </source>
</reference>
<evidence type="ECO:0000313" key="2">
    <source>
        <dbReference type="EMBL" id="MEK0169916.1"/>
    </source>
</evidence>
<evidence type="ECO:0000313" key="3">
    <source>
        <dbReference type="Proteomes" id="UP001370299"/>
    </source>
</evidence>
<dbReference type="EMBL" id="JBBLYY010000002">
    <property type="protein sequence ID" value="MEK0169916.1"/>
    <property type="molecule type" value="Genomic_DNA"/>
</dbReference>
<proteinExistence type="predicted"/>
<dbReference type="SUPFAM" id="SSF53474">
    <property type="entry name" value="alpha/beta-Hydrolases"/>
    <property type="match status" value="1"/>
</dbReference>
<feature type="domain" description="AB hydrolase-1" evidence="1">
    <location>
        <begin position="24"/>
        <end position="128"/>
    </location>
</feature>
<organism evidence="2 3">
    <name type="scientific">Curtobacterium citreum</name>
    <dbReference type="NCBI Taxonomy" id="2036"/>
    <lineage>
        <taxon>Bacteria</taxon>
        <taxon>Bacillati</taxon>
        <taxon>Actinomycetota</taxon>
        <taxon>Actinomycetes</taxon>
        <taxon>Micrococcales</taxon>
        <taxon>Microbacteriaceae</taxon>
        <taxon>Curtobacterium</taxon>
    </lineage>
</organism>
<keyword evidence="2" id="KW-0378">Hydrolase</keyword>
<comment type="caution">
    <text evidence="2">The sequence shown here is derived from an EMBL/GenBank/DDBJ whole genome shotgun (WGS) entry which is preliminary data.</text>
</comment>
<sequence length="291" mass="29590">MPPSARAVTHGVEVGTRGSDTGVPVLVLHGSPGGIDVAELMAGFLPSEDFRVVTVSRPGYLGTPFDSDHATIDDEADRLAALLDDLGIDRAGVLAWSGGAPAAYRLAVRDPDRVSALAVASGVSGRWVPGPAGLAERLVTGTAFGAGMAAAAARIAPAAAARAAVAGVSILRGGALRDHVAGVLADPDRRAFLLGLAHTGNASGPRRTGWENDVRQLAAVGSLDLGAVRAPTLLVHGDADTEVRPDDSTRAAAAIPGAELVTLPGGTHFALWDHRDAAAVQAQVRAHLQRP</sequence>
<dbReference type="Gene3D" id="3.40.50.1820">
    <property type="entry name" value="alpha/beta hydrolase"/>
    <property type="match status" value="1"/>
</dbReference>
<dbReference type="Proteomes" id="UP001370299">
    <property type="component" value="Unassembled WGS sequence"/>
</dbReference>
<name>A0ABU8Y519_9MICO</name>
<dbReference type="InterPro" id="IPR029058">
    <property type="entry name" value="AB_hydrolase_fold"/>
</dbReference>
<dbReference type="RefSeq" id="WP_340195581.1">
    <property type="nucleotide sequence ID" value="NZ_JBBKAP010000002.1"/>
</dbReference>
<keyword evidence="3" id="KW-1185">Reference proteome</keyword>
<dbReference type="PROSITE" id="PS50096">
    <property type="entry name" value="IQ"/>
    <property type="match status" value="1"/>
</dbReference>
<dbReference type="PANTHER" id="PTHR43433">
    <property type="entry name" value="HYDROLASE, ALPHA/BETA FOLD FAMILY PROTEIN"/>
    <property type="match status" value="1"/>
</dbReference>
<dbReference type="InterPro" id="IPR000073">
    <property type="entry name" value="AB_hydrolase_1"/>
</dbReference>
<protein>
    <submittedName>
        <fullName evidence="2">Alpha/beta hydrolase</fullName>
    </submittedName>
</protein>
<accession>A0ABU8Y519</accession>
<dbReference type="Pfam" id="PF00561">
    <property type="entry name" value="Abhydrolase_1"/>
    <property type="match status" value="1"/>
</dbReference>